<keyword evidence="1" id="KW-1133">Transmembrane helix</keyword>
<sequence length="124" mass="15110">MSITYLTPPPPYVMDDSKEVESPENIDILLPHYFECLNDEDYERNMPPKYILSEWYENEKELAYYKGAQHIYEETYFLPLVSKHNNYFFKHNYVFLAFINNFDIFKFPVFAILYNMVDSIYRKK</sequence>
<evidence type="ECO:0000313" key="3">
    <source>
        <dbReference type="WBParaSite" id="SPAL_0000736800.1"/>
    </source>
</evidence>
<keyword evidence="2" id="KW-1185">Reference proteome</keyword>
<proteinExistence type="predicted"/>
<evidence type="ECO:0000256" key="1">
    <source>
        <dbReference type="SAM" id="Phobius"/>
    </source>
</evidence>
<name>A0A0N5BN89_STREA</name>
<dbReference type="AlphaFoldDB" id="A0A0N5BN89"/>
<keyword evidence="1" id="KW-0472">Membrane</keyword>
<evidence type="ECO:0000313" key="2">
    <source>
        <dbReference type="Proteomes" id="UP000046392"/>
    </source>
</evidence>
<dbReference type="Proteomes" id="UP000046392">
    <property type="component" value="Unplaced"/>
</dbReference>
<keyword evidence="1" id="KW-0812">Transmembrane</keyword>
<accession>A0A0N5BN89</accession>
<dbReference type="WBParaSite" id="SPAL_0000736800.1">
    <property type="protein sequence ID" value="SPAL_0000736800.1"/>
    <property type="gene ID" value="SPAL_0000736800"/>
</dbReference>
<protein>
    <submittedName>
        <fullName evidence="3">Uncharacterized protein</fullName>
    </submittedName>
</protein>
<reference evidence="3" key="1">
    <citation type="submission" date="2017-02" db="UniProtKB">
        <authorList>
            <consortium name="WormBaseParasite"/>
        </authorList>
    </citation>
    <scope>IDENTIFICATION</scope>
</reference>
<organism evidence="2 3">
    <name type="scientific">Strongyloides papillosus</name>
    <name type="common">Intestinal threadworm</name>
    <dbReference type="NCBI Taxonomy" id="174720"/>
    <lineage>
        <taxon>Eukaryota</taxon>
        <taxon>Metazoa</taxon>
        <taxon>Ecdysozoa</taxon>
        <taxon>Nematoda</taxon>
        <taxon>Chromadorea</taxon>
        <taxon>Rhabditida</taxon>
        <taxon>Tylenchina</taxon>
        <taxon>Panagrolaimomorpha</taxon>
        <taxon>Strongyloidoidea</taxon>
        <taxon>Strongyloididae</taxon>
        <taxon>Strongyloides</taxon>
    </lineage>
</organism>
<feature type="transmembrane region" description="Helical" evidence="1">
    <location>
        <begin position="93"/>
        <end position="114"/>
    </location>
</feature>